<sequence>MYYSTTLLKVPFFPASEASAAIFPLPSEMRSQTKEGWGREGSKCVLEIFICLWIAKTIKNTNISKFPHETKGFNAEFHGWYNMKPPPLPRSPKANPTSSFSSVDSETPLKSID</sequence>
<dbReference type="AlphaFoldDB" id="A0A498I5N3"/>
<organism evidence="2 3">
    <name type="scientific">Malus domestica</name>
    <name type="common">Apple</name>
    <name type="synonym">Pyrus malus</name>
    <dbReference type="NCBI Taxonomy" id="3750"/>
    <lineage>
        <taxon>Eukaryota</taxon>
        <taxon>Viridiplantae</taxon>
        <taxon>Streptophyta</taxon>
        <taxon>Embryophyta</taxon>
        <taxon>Tracheophyta</taxon>
        <taxon>Spermatophyta</taxon>
        <taxon>Magnoliopsida</taxon>
        <taxon>eudicotyledons</taxon>
        <taxon>Gunneridae</taxon>
        <taxon>Pentapetalae</taxon>
        <taxon>rosids</taxon>
        <taxon>fabids</taxon>
        <taxon>Rosales</taxon>
        <taxon>Rosaceae</taxon>
        <taxon>Amygdaloideae</taxon>
        <taxon>Maleae</taxon>
        <taxon>Malus</taxon>
    </lineage>
</organism>
<proteinExistence type="predicted"/>
<protein>
    <submittedName>
        <fullName evidence="2">Uncharacterized protein</fullName>
    </submittedName>
</protein>
<dbReference type="EMBL" id="RDQH01000340">
    <property type="protein sequence ID" value="RXH76791.1"/>
    <property type="molecule type" value="Genomic_DNA"/>
</dbReference>
<feature type="compositionally biased region" description="Polar residues" evidence="1">
    <location>
        <begin position="94"/>
        <end position="105"/>
    </location>
</feature>
<comment type="caution">
    <text evidence="2">The sequence shown here is derived from an EMBL/GenBank/DDBJ whole genome shotgun (WGS) entry which is preliminary data.</text>
</comment>
<evidence type="ECO:0000313" key="2">
    <source>
        <dbReference type="EMBL" id="RXH76791.1"/>
    </source>
</evidence>
<accession>A0A498I5N3</accession>
<name>A0A498I5N3_MALDO</name>
<keyword evidence="3" id="KW-1185">Reference proteome</keyword>
<feature type="region of interest" description="Disordered" evidence="1">
    <location>
        <begin position="84"/>
        <end position="113"/>
    </location>
</feature>
<evidence type="ECO:0000256" key="1">
    <source>
        <dbReference type="SAM" id="MobiDB-lite"/>
    </source>
</evidence>
<dbReference type="Proteomes" id="UP000290289">
    <property type="component" value="Chromosome 14"/>
</dbReference>
<evidence type="ECO:0000313" key="3">
    <source>
        <dbReference type="Proteomes" id="UP000290289"/>
    </source>
</evidence>
<gene>
    <name evidence="2" type="ORF">DVH24_019679</name>
</gene>
<reference evidence="2 3" key="1">
    <citation type="submission" date="2018-10" db="EMBL/GenBank/DDBJ databases">
        <title>A high-quality apple genome assembly.</title>
        <authorList>
            <person name="Hu J."/>
        </authorList>
    </citation>
    <scope>NUCLEOTIDE SEQUENCE [LARGE SCALE GENOMIC DNA]</scope>
    <source>
        <strain evidence="3">cv. HFTH1</strain>
        <tissue evidence="2">Young leaf</tissue>
    </source>
</reference>